<reference evidence="1" key="1">
    <citation type="submission" date="2019-08" db="EMBL/GenBank/DDBJ databases">
        <authorList>
            <person name="Kucharzyk K."/>
            <person name="Murdoch R.W."/>
            <person name="Higgins S."/>
            <person name="Loffler F."/>
        </authorList>
    </citation>
    <scope>NUCLEOTIDE SEQUENCE</scope>
</reference>
<name>A0A645CR81_9ZZZZ</name>
<comment type="caution">
    <text evidence="1">The sequence shown here is derived from an EMBL/GenBank/DDBJ whole genome shotgun (WGS) entry which is preliminary data.</text>
</comment>
<protein>
    <submittedName>
        <fullName evidence="1">Uncharacterized protein</fullName>
    </submittedName>
</protein>
<dbReference type="AlphaFoldDB" id="A0A645CR81"/>
<sequence>MTKHGGHPVAVINVDQHASRRRPDLVPDALAELAGVDGLVFQFERTAGDEVQGVCAAPQAVVDVVLRLTRMGGWRIGIGIGAIDEPLPASTRQARGPAYLVAREAIEARRATQSLRLLSALPDQGRGNVGVATYGGFQKAAWYAESALIALRALAGRRTAEGWEVVDLIERGSTQRVVAQQLGITQAAVSQRLTAAGHDELNRLAGLATITLAAAMAWSQ</sequence>
<organism evidence="1">
    <name type="scientific">bioreactor metagenome</name>
    <dbReference type="NCBI Taxonomy" id="1076179"/>
    <lineage>
        <taxon>unclassified sequences</taxon>
        <taxon>metagenomes</taxon>
        <taxon>ecological metagenomes</taxon>
    </lineage>
</organism>
<accession>A0A645CR81</accession>
<dbReference type="EMBL" id="VSSQ01029315">
    <property type="protein sequence ID" value="MPM79399.1"/>
    <property type="molecule type" value="Genomic_DNA"/>
</dbReference>
<evidence type="ECO:0000313" key="1">
    <source>
        <dbReference type="EMBL" id="MPM79399.1"/>
    </source>
</evidence>
<proteinExistence type="predicted"/>
<gene>
    <name evidence="1" type="ORF">SDC9_126432</name>
</gene>